<dbReference type="VEuPathDB" id="FungiDB:AB675_6910"/>
<dbReference type="EMBL" id="LFJN01000005">
    <property type="protein sequence ID" value="KPI43538.1"/>
    <property type="molecule type" value="Genomic_DNA"/>
</dbReference>
<name>A0A0N0NQ62_9EURO</name>
<evidence type="ECO:0000256" key="1">
    <source>
        <dbReference type="SAM" id="MobiDB-lite"/>
    </source>
</evidence>
<keyword evidence="3" id="KW-1185">Reference proteome</keyword>
<dbReference type="Gene3D" id="3.40.50.790">
    <property type="match status" value="1"/>
</dbReference>
<sequence length="382" mass="42150">MALTTHVAKSVAFATPYQLDPEQTLKASQALLAHLRTETKKLQSSTTKRELLKTDDSESESEAADSEQAPIWLTLTTKQHIIDKNRLRPTKIAVPHSLNASPNLTICIISADPQRALKNAVADDSFPKPVSDRITRIVGFEKLKSRYKSFEQRRALRDEHDIFLADDRIISRLPEALGKVFYKGTSKRPIPVDIAVHDRQDGKRVKTSKGKNDSKIQANNVASPQIIAKEVSRAISAVPVNLKPGTSTAVRVGLASFTPEQLVENINVVVQRVIENHVAKGWRNVKSIHVKSPTSTALPIWLADELWADQDNVEAVGAYEEGKGAQQASLQDASQKRKRSQHTKKGPQTGQRKRARLSDVEGQSLSAEKAKAFSEATKAVMV</sequence>
<dbReference type="GeneID" id="28739115"/>
<dbReference type="Proteomes" id="UP000038010">
    <property type="component" value="Unassembled WGS sequence"/>
</dbReference>
<dbReference type="RefSeq" id="XP_018003501.1">
    <property type="nucleotide sequence ID" value="XM_018147236.1"/>
</dbReference>
<feature type="compositionally biased region" description="Basic residues" evidence="1">
    <location>
        <begin position="336"/>
        <end position="355"/>
    </location>
</feature>
<dbReference type="AlphaFoldDB" id="A0A0N0NQ62"/>
<feature type="region of interest" description="Disordered" evidence="1">
    <location>
        <begin position="43"/>
        <end position="67"/>
    </location>
</feature>
<dbReference type="SUPFAM" id="SSF56808">
    <property type="entry name" value="Ribosomal protein L1"/>
    <property type="match status" value="1"/>
</dbReference>
<proteinExistence type="predicted"/>
<dbReference type="CDD" id="cd00403">
    <property type="entry name" value="Ribosomal_L1"/>
    <property type="match status" value="1"/>
</dbReference>
<gene>
    <name evidence="2" type="ORF">AB675_6910</name>
</gene>
<protein>
    <submittedName>
        <fullName evidence="2">Putative ribosome biogenesis protein C8F11.04</fullName>
    </submittedName>
</protein>
<dbReference type="InterPro" id="IPR016095">
    <property type="entry name" value="Ribosomal_uL1_3-a/b-sand"/>
</dbReference>
<accession>A0A0N0NQ62</accession>
<dbReference type="InterPro" id="IPR028364">
    <property type="entry name" value="Ribosomal_uL1/biogenesis"/>
</dbReference>
<dbReference type="OrthoDB" id="10251727at2759"/>
<organism evidence="2 3">
    <name type="scientific">Cyphellophora attinorum</name>
    <dbReference type="NCBI Taxonomy" id="1664694"/>
    <lineage>
        <taxon>Eukaryota</taxon>
        <taxon>Fungi</taxon>
        <taxon>Dikarya</taxon>
        <taxon>Ascomycota</taxon>
        <taxon>Pezizomycotina</taxon>
        <taxon>Eurotiomycetes</taxon>
        <taxon>Chaetothyriomycetidae</taxon>
        <taxon>Chaetothyriales</taxon>
        <taxon>Cyphellophoraceae</taxon>
        <taxon>Cyphellophora</taxon>
    </lineage>
</organism>
<comment type="caution">
    <text evidence="2">The sequence shown here is derived from an EMBL/GenBank/DDBJ whole genome shotgun (WGS) entry which is preliminary data.</text>
</comment>
<dbReference type="STRING" id="1664694.A0A0N0NQ62"/>
<feature type="region of interest" description="Disordered" evidence="1">
    <location>
        <begin position="321"/>
        <end position="382"/>
    </location>
</feature>
<dbReference type="Pfam" id="PF00687">
    <property type="entry name" value="Ribosomal_L1"/>
    <property type="match status" value="1"/>
</dbReference>
<dbReference type="InterPro" id="IPR023674">
    <property type="entry name" value="Ribosomal_uL1-like"/>
</dbReference>
<feature type="compositionally biased region" description="Basic and acidic residues" evidence="1">
    <location>
        <begin position="43"/>
        <end position="56"/>
    </location>
</feature>
<evidence type="ECO:0000313" key="3">
    <source>
        <dbReference type="Proteomes" id="UP000038010"/>
    </source>
</evidence>
<evidence type="ECO:0000313" key="2">
    <source>
        <dbReference type="EMBL" id="KPI43538.1"/>
    </source>
</evidence>
<reference evidence="2 3" key="1">
    <citation type="submission" date="2015-06" db="EMBL/GenBank/DDBJ databases">
        <title>Draft genome of the ant-associated black yeast Phialophora attae CBS 131958.</title>
        <authorList>
            <person name="Moreno L.F."/>
            <person name="Stielow B.J."/>
            <person name="de Hoog S."/>
            <person name="Vicente V.A."/>
            <person name="Weiss V.A."/>
            <person name="de Vries M."/>
            <person name="Cruz L.M."/>
            <person name="Souza E.M."/>
        </authorList>
    </citation>
    <scope>NUCLEOTIDE SEQUENCE [LARGE SCALE GENOMIC DNA]</scope>
    <source>
        <strain evidence="2 3">CBS 131958</strain>
    </source>
</reference>
<dbReference type="Gene3D" id="3.30.190.20">
    <property type="match status" value="1"/>
</dbReference>